<proteinExistence type="predicted"/>
<dbReference type="InParanoid" id="D3BJN2"/>
<dbReference type="AlphaFoldDB" id="D3BJN2"/>
<name>D3BJN2_HETP5</name>
<dbReference type="EMBL" id="ADBJ01000038">
    <property type="protein sequence ID" value="EFA78112.1"/>
    <property type="molecule type" value="Genomic_DNA"/>
</dbReference>
<evidence type="ECO:0000313" key="3">
    <source>
        <dbReference type="Proteomes" id="UP000001396"/>
    </source>
</evidence>
<sequence>MEINNNNNNTINIRTLLSNVYIRSVIFEKIYEIHRTINSFPMKGSEFKRKSMLYDMLKCHRTDLFFEHINSVLHLLPSQNRVIQAAYTTCNYKVIRYLYEQRRDFTIQKTMGMVDLLYSHTRELAMNLDDDIFSYLLKMNSKASIAELASYIEGCIVSNRTERLEWLVHNFSKAPVQGTTLHRLNILSANTWSMILTIAIDTGDVKFVNSVLDITGLERFENYEYNKLNYFYKPTVYMLNLVTVRLPKMRISDSVIESTIVNEPFRDLECLKLMLDQNERAGITLNDQDILFMYTTKCVDVAILFYLFTRYKPIYKEMTHKIYVDGDIISLDIIKMIESFGYQLNTTQLLIVSAHNLFLEQRPKIEMEAVIQYLDLNHFDSIDYNAIIQAAYDNANIYFTMTDSPNPPNNSTLESVINSADSNLFKYLINQQGYTVSKTILWKAMEVRNWILTDFILDKLELRSHLDVMITAVRMENMNLVERLFNLNPAKSLVFVSNIRQIGSRDLVAFLLKHKPSALNLEILVPMVLELPDNLENYQLFETLLDYIMTNHPDPVSLLNKSPRMADSKFYLLLSKGLIGKKAIIDQAGGYGSINILLYKDTNEEEEEDKLSTPGDNIENDQENDDEDNQNDDDEDEDDEDEDNHQDNQYVDYYSHYAVEDL</sequence>
<dbReference type="RefSeq" id="XP_020430238.1">
    <property type="nucleotide sequence ID" value="XM_020579563.1"/>
</dbReference>
<gene>
    <name evidence="2" type="ORF">PPL_08760</name>
</gene>
<evidence type="ECO:0000313" key="2">
    <source>
        <dbReference type="EMBL" id="EFA78112.1"/>
    </source>
</evidence>
<comment type="caution">
    <text evidence="2">The sequence shown here is derived from an EMBL/GenBank/DDBJ whole genome shotgun (WGS) entry which is preliminary data.</text>
</comment>
<protein>
    <submittedName>
        <fullName evidence="2">Uncharacterized protein</fullName>
    </submittedName>
</protein>
<feature type="compositionally biased region" description="Acidic residues" evidence="1">
    <location>
        <begin position="618"/>
        <end position="644"/>
    </location>
</feature>
<reference evidence="2 3" key="1">
    <citation type="journal article" date="2011" name="Genome Res.">
        <title>Phylogeny-wide analysis of social amoeba genomes highlights ancient origins for complex intercellular communication.</title>
        <authorList>
            <person name="Heidel A.J."/>
            <person name="Lawal H.M."/>
            <person name="Felder M."/>
            <person name="Schilde C."/>
            <person name="Helps N.R."/>
            <person name="Tunggal B."/>
            <person name="Rivero F."/>
            <person name="John U."/>
            <person name="Schleicher M."/>
            <person name="Eichinger L."/>
            <person name="Platzer M."/>
            <person name="Noegel A.A."/>
            <person name="Schaap P."/>
            <person name="Gloeckner G."/>
        </authorList>
    </citation>
    <scope>NUCLEOTIDE SEQUENCE [LARGE SCALE GENOMIC DNA]</scope>
    <source>
        <strain evidence="3">ATCC 26659 / Pp 5 / PN500</strain>
    </source>
</reference>
<dbReference type="GeneID" id="31364237"/>
<accession>D3BJN2</accession>
<feature type="region of interest" description="Disordered" evidence="1">
    <location>
        <begin position="605"/>
        <end position="651"/>
    </location>
</feature>
<keyword evidence="3" id="KW-1185">Reference proteome</keyword>
<dbReference type="Proteomes" id="UP000001396">
    <property type="component" value="Unassembled WGS sequence"/>
</dbReference>
<evidence type="ECO:0000256" key="1">
    <source>
        <dbReference type="SAM" id="MobiDB-lite"/>
    </source>
</evidence>
<organism evidence="2 3">
    <name type="scientific">Heterostelium pallidum (strain ATCC 26659 / Pp 5 / PN500)</name>
    <name type="common">Cellular slime mold</name>
    <name type="synonym">Polysphondylium pallidum</name>
    <dbReference type="NCBI Taxonomy" id="670386"/>
    <lineage>
        <taxon>Eukaryota</taxon>
        <taxon>Amoebozoa</taxon>
        <taxon>Evosea</taxon>
        <taxon>Eumycetozoa</taxon>
        <taxon>Dictyostelia</taxon>
        <taxon>Acytosteliales</taxon>
        <taxon>Acytosteliaceae</taxon>
        <taxon>Heterostelium</taxon>
    </lineage>
</organism>